<reference evidence="4" key="1">
    <citation type="submission" date="2022-03" db="EMBL/GenBank/DDBJ databases">
        <authorList>
            <person name="Brunel B."/>
        </authorList>
    </citation>
    <scope>NUCLEOTIDE SEQUENCE</scope>
    <source>
        <strain evidence="4">STM4922sample</strain>
    </source>
</reference>
<keyword evidence="5" id="KW-1185">Reference proteome</keyword>
<dbReference type="InterPro" id="IPR037165">
    <property type="entry name" value="AldOxase/xan_DH_Mopterin-bd_sf"/>
</dbReference>
<dbReference type="InterPro" id="IPR000674">
    <property type="entry name" value="Ald_Oxase/Xan_DH_a/b"/>
</dbReference>
<dbReference type="EC" id="1.2.7.4" evidence="4"/>
<dbReference type="Pfam" id="PF01315">
    <property type="entry name" value="Ald_Xan_dh_C"/>
    <property type="match status" value="1"/>
</dbReference>
<evidence type="ECO:0000313" key="4">
    <source>
        <dbReference type="EMBL" id="CAH2402860.1"/>
    </source>
</evidence>
<dbReference type="Pfam" id="PF20256">
    <property type="entry name" value="MoCoBD_2"/>
    <property type="match status" value="1"/>
</dbReference>
<dbReference type="EMBL" id="CAKXZS010000024">
    <property type="protein sequence ID" value="CAH2402860.1"/>
    <property type="molecule type" value="Genomic_DNA"/>
</dbReference>
<dbReference type="RefSeq" id="WP_254026317.1">
    <property type="nucleotide sequence ID" value="NZ_CAKXZS010000024.1"/>
</dbReference>
<evidence type="ECO:0000256" key="1">
    <source>
        <dbReference type="ARBA" id="ARBA00022505"/>
    </source>
</evidence>
<dbReference type="GO" id="GO:0043885">
    <property type="term" value="F:anaerobic carbon-monoxide dehydrogenase activity"/>
    <property type="evidence" value="ECO:0007669"/>
    <property type="project" value="UniProtKB-EC"/>
</dbReference>
<gene>
    <name evidence="4" type="ORF">MES4922_300091</name>
</gene>
<dbReference type="InterPro" id="IPR008274">
    <property type="entry name" value="AldOxase/xan_DH_MoCoBD1"/>
</dbReference>
<dbReference type="InterPro" id="IPR016208">
    <property type="entry name" value="Ald_Oxase/xanthine_DH-like"/>
</dbReference>
<dbReference type="Gene3D" id="3.90.1170.50">
    <property type="entry name" value="Aldehyde oxidase/xanthine dehydrogenase, a/b hammerhead"/>
    <property type="match status" value="1"/>
</dbReference>
<dbReference type="InterPro" id="IPR046867">
    <property type="entry name" value="AldOxase/xan_DH_MoCoBD2"/>
</dbReference>
<evidence type="ECO:0000313" key="5">
    <source>
        <dbReference type="Proteomes" id="UP001152604"/>
    </source>
</evidence>
<evidence type="ECO:0000256" key="2">
    <source>
        <dbReference type="ARBA" id="ARBA00023002"/>
    </source>
</evidence>
<protein>
    <submittedName>
        <fullName evidence="4">Carbon monoxide dehydrogenase large chain</fullName>
        <ecNumber evidence="4">1.2.7.4</ecNumber>
    </submittedName>
</protein>
<dbReference type="SUPFAM" id="SSF56003">
    <property type="entry name" value="Molybdenum cofactor-binding domain"/>
    <property type="match status" value="1"/>
</dbReference>
<dbReference type="PANTHER" id="PTHR11908">
    <property type="entry name" value="XANTHINE DEHYDROGENASE"/>
    <property type="match status" value="1"/>
</dbReference>
<accession>A0ABM9E1A7</accession>
<dbReference type="Gene3D" id="3.30.365.10">
    <property type="entry name" value="Aldehyde oxidase/xanthine dehydrogenase, molybdopterin binding domain"/>
    <property type="match status" value="4"/>
</dbReference>
<dbReference type="Pfam" id="PF02738">
    <property type="entry name" value="MoCoBD_1"/>
    <property type="match status" value="1"/>
</dbReference>
<evidence type="ECO:0000259" key="3">
    <source>
        <dbReference type="SMART" id="SM01008"/>
    </source>
</evidence>
<dbReference type="Proteomes" id="UP001152604">
    <property type="component" value="Unassembled WGS sequence"/>
</dbReference>
<name>A0ABM9E1A7_9HYPH</name>
<feature type="domain" description="Aldehyde oxidase/xanthine dehydrogenase a/b hammerhead" evidence="3">
    <location>
        <begin position="20"/>
        <end position="140"/>
    </location>
</feature>
<organism evidence="4 5">
    <name type="scientific">Mesorhizobium ventifaucium</name>
    <dbReference type="NCBI Taxonomy" id="666020"/>
    <lineage>
        <taxon>Bacteria</taxon>
        <taxon>Pseudomonadati</taxon>
        <taxon>Pseudomonadota</taxon>
        <taxon>Alphaproteobacteria</taxon>
        <taxon>Hyphomicrobiales</taxon>
        <taxon>Phyllobacteriaceae</taxon>
        <taxon>Mesorhizobium</taxon>
    </lineage>
</organism>
<comment type="caution">
    <text evidence="4">The sequence shown here is derived from an EMBL/GenBank/DDBJ whole genome shotgun (WGS) entry which is preliminary data.</text>
</comment>
<keyword evidence="2 4" id="KW-0560">Oxidoreductase</keyword>
<dbReference type="PANTHER" id="PTHR11908:SF132">
    <property type="entry name" value="ALDEHYDE OXIDASE 1-RELATED"/>
    <property type="match status" value="1"/>
</dbReference>
<dbReference type="SMART" id="SM01008">
    <property type="entry name" value="Ald_Xan_dh_C"/>
    <property type="match status" value="1"/>
</dbReference>
<keyword evidence="1" id="KW-0500">Molybdenum</keyword>
<sequence length="782" mass="83106">MGIEGVGARVARKEDKRFITGAGRYVDDMVVPGMKHAAFVRSPHAHAQIRNIDVTKAQAMPGVIGVLTGKELKADGIGNIICGWMIHSKDGSPMKMGAWSPLAFDRVRYVGDAVVVVVAETKGQARDAAEAVEISYEELKAVVDAPKALERSAPQIHPEADGNLIFDWELGDSTATNAAIKAAAHITRMKIVNNRLVPNAMEPRAALGHYDKAEDHYTCWTTSQNPHLARLVMSAFYNVAPENKLRVIAPDVGGGFGSKIYIYPEEIICLWASKKTGVPVKWVADRTESFLTDAHGRDHVSTVEMAFGMDNRITGLKVDTIANLGAYMSLFSSCVPTYLYATLLSGQYDIPAIHANVRAVYTNTAPVDAYRGAGRPEATYLLERAMETAARELGVSPAELRRKNFITAFPHQTPVIMNYDAGDYAASLDAAMAAADYAGFAERKADAAKRGKLRGIGMSCYIEACGLAPSAAVGSLGAGVGLWESAEVRVNAAGTIEVLTGSHSHGQGHETTFAQLVNQRFGVPIDSVSIVHGDTDKVQMGMGTYGSRSGAVGMSAVAKALDKVEAKAKKIAAHLLEADEGDIVIENGALKVAGTDRQVPWFQMALAAYTAHNLPSGMEPGLKETSFYDPSNFTFPAGCYVCEVEIDPDTGVTEIVQFVAADDFGNIINPMIVEGQVHGGIAQGIGQALLEGTRYDASGQLLTASYMDYTMPRADDLPSFKVSTSNTPCPGNPLGIKGCGEAGAIGSPPAVINAITDAIGITDIAMPASPSTVWAAIRATKH</sequence>
<dbReference type="SUPFAM" id="SSF54665">
    <property type="entry name" value="CO dehydrogenase molybdoprotein N-domain-like"/>
    <property type="match status" value="1"/>
</dbReference>
<dbReference type="InterPro" id="IPR036856">
    <property type="entry name" value="Ald_Oxase/Xan_DH_a/b_sf"/>
</dbReference>
<proteinExistence type="predicted"/>